<name>A0A0J8YC46_9ENTR</name>
<dbReference type="EMBL" id="LFEJ01000012">
    <property type="protein sequence ID" value="KMV35084.1"/>
    <property type="molecule type" value="Genomic_DNA"/>
</dbReference>
<proteinExistence type="predicted"/>
<evidence type="ECO:0000313" key="2">
    <source>
        <dbReference type="Proteomes" id="UP000037315"/>
    </source>
</evidence>
<comment type="caution">
    <text evidence="1">The sequence shown here is derived from an EMBL/GenBank/DDBJ whole genome shotgun (WGS) entry which is preliminary data.</text>
</comment>
<keyword evidence="2" id="KW-1185">Reference proteome</keyword>
<accession>A0A0J8YC46</accession>
<reference evidence="1 2" key="1">
    <citation type="submission" date="2015-06" db="EMBL/GenBank/DDBJ databases">
        <title>Genome sequencing of Cronobacter sp. strain DJ34 isolated from petroleum contaminated sludge of Duliajan Oil Fields, Assam, India.</title>
        <authorList>
            <person name="Pal S."/>
            <person name="Banerjee T.D."/>
            <person name="Roy A."/>
            <person name="Sar P."/>
            <person name="Kazy S.K."/>
        </authorList>
    </citation>
    <scope>NUCLEOTIDE SEQUENCE [LARGE SCALE GENOMIC DNA]</scope>
    <source>
        <strain evidence="1 2">DJ34</strain>
    </source>
</reference>
<dbReference type="Pfam" id="PF09611">
    <property type="entry name" value="Cas_Csy1"/>
    <property type="match status" value="1"/>
</dbReference>
<dbReference type="InterPro" id="IPR013397">
    <property type="entry name" value="CRISPR-assoc_prot_Csy1"/>
</dbReference>
<dbReference type="RefSeq" id="WP_048887701.1">
    <property type="nucleotide sequence ID" value="NZ_LFEJ01000012.1"/>
</dbReference>
<dbReference type="OrthoDB" id="9815616at2"/>
<organism evidence="1 2">
    <name type="scientific">Franconibacter pulveris</name>
    <dbReference type="NCBI Taxonomy" id="435910"/>
    <lineage>
        <taxon>Bacteria</taxon>
        <taxon>Pseudomonadati</taxon>
        <taxon>Pseudomonadota</taxon>
        <taxon>Gammaproteobacteria</taxon>
        <taxon>Enterobacterales</taxon>
        <taxon>Enterobacteriaceae</taxon>
        <taxon>Franconibacter</taxon>
    </lineage>
</organism>
<dbReference type="PATRIC" id="fig|1656095.3.peg.3486"/>
<evidence type="ECO:0000313" key="1">
    <source>
        <dbReference type="EMBL" id="KMV35084.1"/>
    </source>
</evidence>
<protein>
    <submittedName>
        <fullName evidence="1">CRISPR-associated protein</fullName>
    </submittedName>
</protein>
<dbReference type="NCBIfam" id="TIGR02564">
    <property type="entry name" value="cas_Csy1"/>
    <property type="match status" value="1"/>
</dbReference>
<gene>
    <name evidence="1" type="ORF">ACH50_07510</name>
</gene>
<sequence length="438" mass="49590">MPQGKLSAFIAEYIATRRQAKLEVFDKEAAKRRAANAADEATLLQERRALEERYIPANWLTDAALRTSQISLVSHVAKFTHGDSKSSSVYSRIQAAEGYLNTASLAQPAIDAVGNAAALDVAKLLQTEVEGDSLLACLQRQDYQPLEPFATRPGQLEEWVKGFNQALITREPASHKLAKQIYFPVGENYHLLSPLFSSSLAHALHQKMVALRFSDEAKAAREAYKNKRAHAQPMVIFPGTAEMHFGGTKPQNISSLNLGRGGRVSLLNAQPPRWKRLDKAPAKLNSVFTLRGEFDREASGALRHLSGLLTRAGDYNNRAIRQACDQYIDEIIDILFNHAADLQRREWLGWSRSCSGLSAHQQLWLDPWRALEDDAFRLERDKDDWQKLVAADFARWLNYRLSKTFQDIGKTELHEWETRPLFRQRLREMESILREGSI</sequence>
<dbReference type="AlphaFoldDB" id="A0A0J8YC46"/>
<dbReference type="Proteomes" id="UP000037315">
    <property type="component" value="Unassembled WGS sequence"/>
</dbReference>